<evidence type="ECO:0008006" key="4">
    <source>
        <dbReference type="Google" id="ProtNLM"/>
    </source>
</evidence>
<accession>A0ABN9UEE5</accession>
<dbReference type="Proteomes" id="UP001189429">
    <property type="component" value="Unassembled WGS sequence"/>
</dbReference>
<evidence type="ECO:0000313" key="2">
    <source>
        <dbReference type="EMBL" id="CAK0857902.1"/>
    </source>
</evidence>
<gene>
    <name evidence="2" type="ORF">PCOR1329_LOCUS47847</name>
</gene>
<organism evidence="2 3">
    <name type="scientific">Prorocentrum cordatum</name>
    <dbReference type="NCBI Taxonomy" id="2364126"/>
    <lineage>
        <taxon>Eukaryota</taxon>
        <taxon>Sar</taxon>
        <taxon>Alveolata</taxon>
        <taxon>Dinophyceae</taxon>
        <taxon>Prorocentrales</taxon>
        <taxon>Prorocentraceae</taxon>
        <taxon>Prorocentrum</taxon>
    </lineage>
</organism>
<keyword evidence="3" id="KW-1185">Reference proteome</keyword>
<evidence type="ECO:0000313" key="3">
    <source>
        <dbReference type="Proteomes" id="UP001189429"/>
    </source>
</evidence>
<reference evidence="2" key="1">
    <citation type="submission" date="2023-10" db="EMBL/GenBank/DDBJ databases">
        <authorList>
            <person name="Chen Y."/>
            <person name="Shah S."/>
            <person name="Dougan E. K."/>
            <person name="Thang M."/>
            <person name="Chan C."/>
        </authorList>
    </citation>
    <scope>NUCLEOTIDE SEQUENCE [LARGE SCALE GENOMIC DNA]</scope>
</reference>
<protein>
    <recommendedName>
        <fullName evidence="4">Ubiquitin-like domain-containing protein</fullName>
    </recommendedName>
</protein>
<proteinExistence type="predicted"/>
<sequence length="311" mass="35398">MAQPVDVAVLRITITRISGEVLLGPRAIFDGSESVKELKQKLPHCDGGVWQLLLEGRELLDTERLADTCNTSMENEVTAVAVKTAGTELMQLTATAKERNARLKQESEQWLSTYMSVDEDARRQRRDQDIQIYQQAVTILLQQIEDFAIADCRREAVNGKSCCHVHLEDLQRYELGKQFYFTRAKPIRADPVLRGWYFSTHEEALDPHDVPAAMELKRPMFLADGTLNQQTRPCHSHVFIRMLARELVQRFEQQGLQVSPGSSFGALELNWGTEDSAVRSRHENWYDAPPVPTAQVDGRVRKVRRRPSAQS</sequence>
<feature type="compositionally biased region" description="Basic residues" evidence="1">
    <location>
        <begin position="301"/>
        <end position="311"/>
    </location>
</feature>
<evidence type="ECO:0000256" key="1">
    <source>
        <dbReference type="SAM" id="MobiDB-lite"/>
    </source>
</evidence>
<name>A0ABN9UEE5_9DINO</name>
<dbReference type="EMBL" id="CAUYUJ010015768">
    <property type="protein sequence ID" value="CAK0857902.1"/>
    <property type="molecule type" value="Genomic_DNA"/>
</dbReference>
<comment type="caution">
    <text evidence="2">The sequence shown here is derived from an EMBL/GenBank/DDBJ whole genome shotgun (WGS) entry which is preliminary data.</text>
</comment>
<feature type="region of interest" description="Disordered" evidence="1">
    <location>
        <begin position="288"/>
        <end position="311"/>
    </location>
</feature>